<dbReference type="GO" id="GO:0005509">
    <property type="term" value="F:calcium ion binding"/>
    <property type="evidence" value="ECO:0007669"/>
    <property type="project" value="InterPro"/>
</dbReference>
<keyword evidence="2" id="KW-0732">Signal</keyword>
<dbReference type="EMBL" id="JAIZAY010000020">
    <property type="protein sequence ID" value="KAJ8022638.1"/>
    <property type="molecule type" value="Genomic_DNA"/>
</dbReference>
<keyword evidence="1 8" id="KW-0245">EGF-like domain</keyword>
<evidence type="ECO:0000256" key="9">
    <source>
        <dbReference type="SAM" id="MobiDB-lite"/>
    </source>
</evidence>
<feature type="region of interest" description="Disordered" evidence="9">
    <location>
        <begin position="1165"/>
        <end position="1187"/>
    </location>
</feature>
<dbReference type="PROSITE" id="PS50026">
    <property type="entry name" value="EGF_3"/>
    <property type="match status" value="2"/>
</dbReference>
<dbReference type="InterPro" id="IPR000152">
    <property type="entry name" value="EGF-type_Asp/Asn_hydroxyl_site"/>
</dbReference>
<keyword evidence="4" id="KW-0106">Calcium</keyword>
<dbReference type="GO" id="GO:0016020">
    <property type="term" value="C:membrane"/>
    <property type="evidence" value="ECO:0007669"/>
    <property type="project" value="InterPro"/>
</dbReference>
<evidence type="ECO:0000259" key="11">
    <source>
        <dbReference type="PROSITE" id="PS50026"/>
    </source>
</evidence>
<feature type="transmembrane region" description="Helical" evidence="10">
    <location>
        <begin position="1623"/>
        <end position="1646"/>
    </location>
</feature>
<dbReference type="PROSITE" id="PS00010">
    <property type="entry name" value="ASX_HYDROXYL"/>
    <property type="match status" value="1"/>
</dbReference>
<dbReference type="SMART" id="SM00181">
    <property type="entry name" value="EGF"/>
    <property type="match status" value="6"/>
</dbReference>
<dbReference type="SMART" id="SM00237">
    <property type="entry name" value="Calx_beta"/>
    <property type="match status" value="3"/>
</dbReference>
<keyword evidence="5" id="KW-0813">Transport</keyword>
<feature type="region of interest" description="Disordered" evidence="9">
    <location>
        <begin position="1653"/>
        <end position="1743"/>
    </location>
</feature>
<dbReference type="CDD" id="cd00054">
    <property type="entry name" value="EGF_CA"/>
    <property type="match status" value="2"/>
</dbReference>
<dbReference type="OrthoDB" id="4062651at2759"/>
<protein>
    <submittedName>
        <fullName evidence="12">Hemicentin-1</fullName>
    </submittedName>
</protein>
<feature type="disulfide bond" evidence="8">
    <location>
        <begin position="1568"/>
        <end position="1585"/>
    </location>
</feature>
<dbReference type="FunFam" id="2.10.25.10:FF:000005">
    <property type="entry name" value="Fibrillin 2"/>
    <property type="match status" value="1"/>
</dbReference>
<keyword evidence="5" id="KW-0406">Ion transport</keyword>
<dbReference type="InterPro" id="IPR049883">
    <property type="entry name" value="NOTCH1_EGF-like"/>
</dbReference>
<keyword evidence="3" id="KW-0677">Repeat</keyword>
<evidence type="ECO:0000256" key="2">
    <source>
        <dbReference type="ARBA" id="ARBA00022729"/>
    </source>
</evidence>
<comment type="caution">
    <text evidence="8">Lacks conserved residue(s) required for the propagation of feature annotation.</text>
</comment>
<dbReference type="SUPFAM" id="SSF141072">
    <property type="entry name" value="CalX-like"/>
    <property type="match status" value="10"/>
</dbReference>
<keyword evidence="6 8" id="KW-1015">Disulfide bond</keyword>
<dbReference type="InterPro" id="IPR051171">
    <property type="entry name" value="CaCA"/>
</dbReference>
<evidence type="ECO:0000256" key="8">
    <source>
        <dbReference type="PROSITE-ProRule" id="PRU00076"/>
    </source>
</evidence>
<organism evidence="12 13">
    <name type="scientific">Holothuria leucospilota</name>
    <name type="common">Black long sea cucumber</name>
    <name type="synonym">Mertensiothuria leucospilota</name>
    <dbReference type="NCBI Taxonomy" id="206669"/>
    <lineage>
        <taxon>Eukaryota</taxon>
        <taxon>Metazoa</taxon>
        <taxon>Echinodermata</taxon>
        <taxon>Eleutherozoa</taxon>
        <taxon>Echinozoa</taxon>
        <taxon>Holothuroidea</taxon>
        <taxon>Aspidochirotacea</taxon>
        <taxon>Aspidochirotida</taxon>
        <taxon>Holothuriidae</taxon>
        <taxon>Holothuria</taxon>
    </lineage>
</organism>
<keyword evidence="13" id="KW-1185">Reference proteome</keyword>
<evidence type="ECO:0000256" key="3">
    <source>
        <dbReference type="ARBA" id="ARBA00022737"/>
    </source>
</evidence>
<dbReference type="PROSITE" id="PS01187">
    <property type="entry name" value="EGF_CA"/>
    <property type="match status" value="2"/>
</dbReference>
<reference evidence="12" key="1">
    <citation type="submission" date="2021-10" db="EMBL/GenBank/DDBJ databases">
        <title>Tropical sea cucumber genome reveals ecological adaptation and Cuvierian tubules defense mechanism.</title>
        <authorList>
            <person name="Chen T."/>
        </authorList>
    </citation>
    <scope>NUCLEOTIDE SEQUENCE</scope>
    <source>
        <strain evidence="12">Nanhai2018</strain>
        <tissue evidence="12">Muscle</tissue>
    </source>
</reference>
<evidence type="ECO:0000256" key="10">
    <source>
        <dbReference type="SAM" id="Phobius"/>
    </source>
</evidence>
<feature type="compositionally biased region" description="Basic and acidic residues" evidence="9">
    <location>
        <begin position="1660"/>
        <end position="1671"/>
    </location>
</feature>
<comment type="caution">
    <text evidence="12">The sequence shown here is derived from an EMBL/GenBank/DDBJ whole genome shotgun (WGS) entry which is preliminary data.</text>
</comment>
<dbReference type="Gene3D" id="2.60.40.2030">
    <property type="match status" value="10"/>
</dbReference>
<dbReference type="Pfam" id="PF07645">
    <property type="entry name" value="EGF_CA"/>
    <property type="match status" value="2"/>
</dbReference>
<dbReference type="Proteomes" id="UP001152320">
    <property type="component" value="Chromosome 20"/>
</dbReference>
<dbReference type="InterPro" id="IPR000742">
    <property type="entry name" value="EGF"/>
</dbReference>
<evidence type="ECO:0000256" key="1">
    <source>
        <dbReference type="ARBA" id="ARBA00022536"/>
    </source>
</evidence>
<dbReference type="SUPFAM" id="SSF57196">
    <property type="entry name" value="EGF/Laminin"/>
    <property type="match status" value="1"/>
</dbReference>
<dbReference type="SUPFAM" id="SSF57184">
    <property type="entry name" value="Growth factor receptor domain"/>
    <property type="match status" value="2"/>
</dbReference>
<dbReference type="Gene3D" id="2.10.25.10">
    <property type="entry name" value="Laminin"/>
    <property type="match status" value="3"/>
</dbReference>
<dbReference type="PANTHER" id="PTHR11878">
    <property type="entry name" value="SODIUM/CALCIUM EXCHANGER"/>
    <property type="match status" value="1"/>
</dbReference>
<dbReference type="PROSITE" id="PS00022">
    <property type="entry name" value="EGF_1"/>
    <property type="match status" value="1"/>
</dbReference>
<feature type="compositionally biased region" description="Pro residues" evidence="9">
    <location>
        <begin position="1717"/>
        <end position="1726"/>
    </location>
</feature>
<dbReference type="Pfam" id="PF23106">
    <property type="entry name" value="EGF_Teneurin"/>
    <property type="match status" value="1"/>
</dbReference>
<accession>A0A9Q1BEM4</accession>
<proteinExistence type="predicted"/>
<feature type="domain" description="EGF-like" evidence="11">
    <location>
        <begin position="1559"/>
        <end position="1597"/>
    </location>
</feature>
<evidence type="ECO:0000256" key="5">
    <source>
        <dbReference type="ARBA" id="ARBA00023065"/>
    </source>
</evidence>
<dbReference type="Pfam" id="PF03160">
    <property type="entry name" value="Calx-beta"/>
    <property type="match status" value="8"/>
</dbReference>
<dbReference type="PROSITE" id="PS01186">
    <property type="entry name" value="EGF_2"/>
    <property type="match status" value="2"/>
</dbReference>
<dbReference type="InterPro" id="IPR009030">
    <property type="entry name" value="Growth_fac_rcpt_cys_sf"/>
</dbReference>
<keyword evidence="10" id="KW-0812">Transmembrane</keyword>
<dbReference type="SMART" id="SM00179">
    <property type="entry name" value="EGF_CA"/>
    <property type="match status" value="4"/>
</dbReference>
<dbReference type="InterPro" id="IPR018097">
    <property type="entry name" value="EGF_Ca-bd_CS"/>
</dbReference>
<evidence type="ECO:0000313" key="13">
    <source>
        <dbReference type="Proteomes" id="UP001152320"/>
    </source>
</evidence>
<feature type="domain" description="EGF-like" evidence="11">
    <location>
        <begin position="1247"/>
        <end position="1286"/>
    </location>
</feature>
<dbReference type="InterPro" id="IPR001881">
    <property type="entry name" value="EGF-like_Ca-bd_dom"/>
</dbReference>
<keyword evidence="7" id="KW-0325">Glycoprotein</keyword>
<evidence type="ECO:0000256" key="4">
    <source>
        <dbReference type="ARBA" id="ARBA00022837"/>
    </source>
</evidence>
<dbReference type="GO" id="GO:0030001">
    <property type="term" value="P:metal ion transport"/>
    <property type="evidence" value="ECO:0007669"/>
    <property type="project" value="TreeGrafter"/>
</dbReference>
<keyword evidence="10" id="KW-1133">Transmembrane helix</keyword>
<dbReference type="InterPro" id="IPR003644">
    <property type="entry name" value="Calx_beta"/>
</dbReference>
<dbReference type="GO" id="GO:0007154">
    <property type="term" value="P:cell communication"/>
    <property type="evidence" value="ECO:0007669"/>
    <property type="project" value="InterPro"/>
</dbReference>
<gene>
    <name evidence="12" type="ORF">HOLleu_37598</name>
</gene>
<name>A0A9Q1BEM4_HOLLE</name>
<dbReference type="InterPro" id="IPR038081">
    <property type="entry name" value="CalX-like_sf"/>
</dbReference>
<evidence type="ECO:0000313" key="12">
    <source>
        <dbReference type="EMBL" id="KAJ8022638.1"/>
    </source>
</evidence>
<feature type="disulfide bond" evidence="8">
    <location>
        <begin position="1587"/>
        <end position="1596"/>
    </location>
</feature>
<evidence type="ECO:0000256" key="7">
    <source>
        <dbReference type="ARBA" id="ARBA00023180"/>
    </source>
</evidence>
<sequence>MIVEDDQSFCVEFVGVDEPTGFSRSDAIEVMTSTSTVTIKDDDSATCSLSLVSECVPENTDVSICILCDKMFEDDGFEVALAYSPKSAVYDNDYTSTVTMTTYPSATTTFYIHLAIVDDLIVEDDQSFCIEFTGGNEPSGFSRSDAIEVMTSTSTVTIKDDDSATCSLSLVNDCVEENTDVSICIRCDKMFEDDGFELSLAYSPKSAVYDNDYTSTVTMTTYPSATTMFYINLDIVDDMIVEDDQSFCIEFTDGNEPSGFSRSDAIEIMTSTSTVTIKDDDSALAYSPKSAVYDNDYTSTVTMTTYPSATTTFYIDLSIVDDMVVEDDQSFCIEFTDGNEPSGFSRSDAIEVMTSTSTVTIKDDDSALAYSPKSAVYDNDYTSTVTLTTYPSATTTFYIDLDIVDDMIVEDDQSFCIELAGGNEPSGFSRSDAIEVMTSTSTVTIKDDDSGSCFFSPSTYCVSESDPTLSVTFTCDSMFEDSGYSVTFTYIDGDATEGNDFTVLTSSVGLLTTGSDVSFAVSILPDIIVEDDQSFTIGVSDIDEPIGFIRSGIITADSSATVTVKDDDTATCSLSLVSDCVTEDTDVSICILCDKMFEDDGFELSLAYSPKSAVYDSDYTSTVTLTTYPSATTTFYIDLDIVDDMIVEDDQSFCIEFTDGNEPSGFSRSDAIEVMTSTSTVTIKDNDSATCSLSLVSDCVTEDTDVSICILCDKMFEDDGFEISLAYTPKSAVYGNDYTSTVTMTTYPLSTTTFYIDLDIVDDMIVEDDQSLCIELAGGNEPSGFSRSNAIEVMTSTSTVTIKDDDSATCSLSLVSDCVTEDTDVSICILCDRMFEDDGFELSLAYTPKSALYGNDYTSTVTMTTYPSSSTTFYINLDVVDDMIVEDDQSFCIELAGGNEPSGFSRTDAIEVITSTSTVTIKDDDSALAYTPKSAVYGNDYTSTVTMTTYPSSTTTFYINLDIVDDMIVEDDQSFCIEFTDGNEPSGFSRSDAIEVMTSTSTVTIKNDDSATCYFVTSEICLNEDIGTYCPEVICDNEIEESGVSFLVSYVGVTANEPDDYTTVNNFFEFTTSTTSLSFCGLSIEDDEYFESDEYLTIDIIDVEFPVGFADTNAVIFQGSQTVTIKNDDPDIIITTDGIETTQASTPSPPEVTTDNQVTTARGITAEPTTAEGTTAEPTTPEATTDQTTITDEGIGNRKIDGDDDPCKVSNPCPGYNMICSSANGVANCTCMPGYEMHVQVDQGCRDTDECLESPCLENQHCINLDGSYECICHVGYQMTDESYCEDINECMTDQHNCMISEATVCENTIGNFTCSCIDGHVKNSSGDCIPIHLCDPIQRSKCQFPEDLCFVDESGESFCACSPGFARSTVSSACENKNECTEIPDVCKAIKYSQCIDDVPTMSSPDDFYHCKCMEGYVEIAIGRCVKELVFRVGMDVVAVNGNEGFSLWSEDLVHNDSETFRKTSELFCSFFEDAILSHPEVNKTECSGLGFAPGSSDLQVAIIIAVVPTKESIKPDVVRKILVISSQYSDTNILVWEKANGDSISIQDSSLDVQVLGDISCSVPLCNNGGTCIMDTVLYQVVCRCNENYTGAYCEINAGKGQDTPDTSVSRDDSPNVNIGLIIPLAFALLVLFSVFIGMCFLLLKPQRSSKVVSGGHSDSKIPKERPVLRQEPNVVRNPGVGIRNPSQESDQVDYDEKRLRLLQQSFTRMGGSSPAPPSPPWFCPVPQAGYRNGNPEEEVD</sequence>
<keyword evidence="10" id="KW-0472">Membrane</keyword>
<evidence type="ECO:0000256" key="6">
    <source>
        <dbReference type="ARBA" id="ARBA00023157"/>
    </source>
</evidence>
<dbReference type="PANTHER" id="PTHR11878:SF65">
    <property type="entry name" value="NA_CA-EXCHANGE PROTEIN, ISOFORM G"/>
    <property type="match status" value="1"/>
</dbReference>